<dbReference type="InterPro" id="IPR000420">
    <property type="entry name" value="Yeast_PIR_rpt"/>
</dbReference>
<keyword evidence="1 5" id="KW-0732">Signal</keyword>
<reference evidence="7" key="1">
    <citation type="journal article" date="2020" name="Stud. Mycol.">
        <title>101 Dothideomycetes genomes: a test case for predicting lifestyles and emergence of pathogens.</title>
        <authorList>
            <person name="Haridas S."/>
            <person name="Albert R."/>
            <person name="Binder M."/>
            <person name="Bloem J."/>
            <person name="Labutti K."/>
            <person name="Salamov A."/>
            <person name="Andreopoulos B."/>
            <person name="Baker S."/>
            <person name="Barry K."/>
            <person name="Bills G."/>
            <person name="Bluhm B."/>
            <person name="Cannon C."/>
            <person name="Castanera R."/>
            <person name="Culley D."/>
            <person name="Daum C."/>
            <person name="Ezra D."/>
            <person name="Gonzalez J."/>
            <person name="Henrissat B."/>
            <person name="Kuo A."/>
            <person name="Liang C."/>
            <person name="Lipzen A."/>
            <person name="Lutzoni F."/>
            <person name="Magnuson J."/>
            <person name="Mondo S."/>
            <person name="Nolan M."/>
            <person name="Ohm R."/>
            <person name="Pangilinan J."/>
            <person name="Park H.-J."/>
            <person name="Ramirez L."/>
            <person name="Alfaro M."/>
            <person name="Sun H."/>
            <person name="Tritt A."/>
            <person name="Yoshinaga Y."/>
            <person name="Zwiers L.-H."/>
            <person name="Turgeon B."/>
            <person name="Goodwin S."/>
            <person name="Spatafora J."/>
            <person name="Crous P."/>
            <person name="Grigoriev I."/>
        </authorList>
    </citation>
    <scope>NUCLEOTIDE SEQUENCE</scope>
    <source>
        <strain evidence="7">CBS 122368</strain>
    </source>
</reference>
<feature type="region of interest" description="Disordered" evidence="3">
    <location>
        <begin position="150"/>
        <end position="210"/>
    </location>
</feature>
<feature type="domain" description="Cell wall mannoprotein PIR1-like C-terminal" evidence="6">
    <location>
        <begin position="68"/>
        <end position="141"/>
    </location>
</feature>
<feature type="transmembrane region" description="Helical" evidence="4">
    <location>
        <begin position="317"/>
        <end position="336"/>
    </location>
</feature>
<dbReference type="GO" id="GO:0005199">
    <property type="term" value="F:structural constituent of cell wall"/>
    <property type="evidence" value="ECO:0007669"/>
    <property type="project" value="InterPro"/>
</dbReference>
<accession>A0A6A6J2U7</accession>
<dbReference type="EMBL" id="ML987189">
    <property type="protein sequence ID" value="KAF2257175.1"/>
    <property type="molecule type" value="Genomic_DNA"/>
</dbReference>
<evidence type="ECO:0000256" key="3">
    <source>
        <dbReference type="SAM" id="MobiDB-lite"/>
    </source>
</evidence>
<dbReference type="RefSeq" id="XP_033692179.1">
    <property type="nucleotide sequence ID" value="XM_033827715.1"/>
</dbReference>
<proteinExistence type="predicted"/>
<dbReference type="Pfam" id="PF22799">
    <property type="entry name" value="PIR1-like_C"/>
    <property type="match status" value="1"/>
</dbReference>
<evidence type="ECO:0000259" key="6">
    <source>
        <dbReference type="Pfam" id="PF22799"/>
    </source>
</evidence>
<dbReference type="GO" id="GO:0031505">
    <property type="term" value="P:fungal-type cell wall organization"/>
    <property type="evidence" value="ECO:0007669"/>
    <property type="project" value="TreeGrafter"/>
</dbReference>
<keyword evidence="4" id="KW-1133">Transmembrane helix</keyword>
<evidence type="ECO:0000256" key="2">
    <source>
        <dbReference type="ARBA" id="ARBA00022737"/>
    </source>
</evidence>
<evidence type="ECO:0000256" key="1">
    <source>
        <dbReference type="ARBA" id="ARBA00022729"/>
    </source>
</evidence>
<evidence type="ECO:0000256" key="4">
    <source>
        <dbReference type="SAM" id="Phobius"/>
    </source>
</evidence>
<name>A0A6A6J2U7_9PLEO</name>
<keyword evidence="2" id="KW-0677">Repeat</keyword>
<evidence type="ECO:0000313" key="7">
    <source>
        <dbReference type="EMBL" id="KAF2257175.1"/>
    </source>
</evidence>
<feature type="signal peptide" evidence="5">
    <location>
        <begin position="1"/>
        <end position="15"/>
    </location>
</feature>
<dbReference type="Proteomes" id="UP000800094">
    <property type="component" value="Unassembled WGS sequence"/>
</dbReference>
<dbReference type="AlphaFoldDB" id="A0A6A6J2U7"/>
<keyword evidence="4" id="KW-0812">Transmembrane</keyword>
<dbReference type="OrthoDB" id="5415592at2759"/>
<sequence length="337" mass="34333">MKSFVALALAASALAKPMPMPQSSTPDDCSDSHDGTFQITVLNVTQSAKRGVEKRQLSGTLTLSLDGGVLTDQAGRTGYIASNHQFQFDSPPQADALSTSGFSYCSNNTLALSGSAIWYQCWSGDFYNLYDESTGDQCSPIYIVATTGGGSTPVTQTSDGQPQAPTQVTQISDGQPQAPTGQPITQISDGQPHVPTGAPVTQISDGQPQAPTGPVISQISDGQPQVPTGGPVITQISDGQPQVPTGGPVVTQISDGQPQVPTGPVVTQISDGQPQVPTGPVVTQISDGQPQVPVATGNYTAPNATTTAPAEFTGAAAISYVGAGGLAAGFMAMLAML</sequence>
<dbReference type="GO" id="GO:0009277">
    <property type="term" value="C:fungal-type cell wall"/>
    <property type="evidence" value="ECO:0007669"/>
    <property type="project" value="TreeGrafter"/>
</dbReference>
<dbReference type="InterPro" id="IPR051153">
    <property type="entry name" value="Yeast_CWMannoprotein_PIR"/>
</dbReference>
<protein>
    <recommendedName>
        <fullName evidence="6">Cell wall mannoprotein PIR1-like C-terminal domain-containing protein</fullName>
    </recommendedName>
</protein>
<feature type="compositionally biased region" description="Polar residues" evidence="3">
    <location>
        <begin position="199"/>
        <end position="210"/>
    </location>
</feature>
<feature type="chain" id="PRO_5025501261" description="Cell wall mannoprotein PIR1-like C-terminal domain-containing protein" evidence="5">
    <location>
        <begin position="16"/>
        <end position="337"/>
    </location>
</feature>
<organism evidence="7 8">
    <name type="scientific">Trematosphaeria pertusa</name>
    <dbReference type="NCBI Taxonomy" id="390896"/>
    <lineage>
        <taxon>Eukaryota</taxon>
        <taxon>Fungi</taxon>
        <taxon>Dikarya</taxon>
        <taxon>Ascomycota</taxon>
        <taxon>Pezizomycotina</taxon>
        <taxon>Dothideomycetes</taxon>
        <taxon>Pleosporomycetidae</taxon>
        <taxon>Pleosporales</taxon>
        <taxon>Massarineae</taxon>
        <taxon>Trematosphaeriaceae</taxon>
        <taxon>Trematosphaeria</taxon>
    </lineage>
</organism>
<keyword evidence="4" id="KW-0472">Membrane</keyword>
<dbReference type="InterPro" id="IPR054508">
    <property type="entry name" value="PIR1-like_C"/>
</dbReference>
<keyword evidence="8" id="KW-1185">Reference proteome</keyword>
<dbReference type="Pfam" id="PF00399">
    <property type="entry name" value="PIR"/>
    <property type="match status" value="2"/>
</dbReference>
<dbReference type="PANTHER" id="PTHR47254">
    <property type="entry name" value="CELL WALL MANNOPROTEIN CIS3-RELATED"/>
    <property type="match status" value="1"/>
</dbReference>
<feature type="compositionally biased region" description="Polar residues" evidence="3">
    <location>
        <begin position="152"/>
        <end position="189"/>
    </location>
</feature>
<gene>
    <name evidence="7" type="ORF">BU26DRAFT_513874</name>
</gene>
<evidence type="ECO:0000256" key="5">
    <source>
        <dbReference type="SAM" id="SignalP"/>
    </source>
</evidence>
<dbReference type="PANTHER" id="PTHR47254:SF2">
    <property type="entry name" value="COVALENTLY-LINKED CELL WALL PROTEIN"/>
    <property type="match status" value="1"/>
</dbReference>
<dbReference type="GeneID" id="54581045"/>
<evidence type="ECO:0000313" key="8">
    <source>
        <dbReference type="Proteomes" id="UP000800094"/>
    </source>
</evidence>